<dbReference type="InterPro" id="IPR036568">
    <property type="entry name" value="GGCT-like_sf"/>
</dbReference>
<accession>A0A4R1NL59</accession>
<evidence type="ECO:0000313" key="2">
    <source>
        <dbReference type="Proteomes" id="UP000295673"/>
    </source>
</evidence>
<keyword evidence="2" id="KW-1185">Reference proteome</keyword>
<name>A0A4R1NL59_9RHOB</name>
<dbReference type="OrthoDB" id="5567366at2"/>
<protein>
    <recommendedName>
        <fullName evidence="3">ChaC-like protein</fullName>
    </recommendedName>
</protein>
<dbReference type="AlphaFoldDB" id="A0A4R1NL59"/>
<dbReference type="EMBL" id="SMGR01000001">
    <property type="protein sequence ID" value="TCL08421.1"/>
    <property type="molecule type" value="Genomic_DNA"/>
</dbReference>
<evidence type="ECO:0000313" key="1">
    <source>
        <dbReference type="EMBL" id="TCL08421.1"/>
    </source>
</evidence>
<dbReference type="InterPro" id="IPR013024">
    <property type="entry name" value="GGCT-like"/>
</dbReference>
<dbReference type="Gene3D" id="3.10.490.10">
    <property type="entry name" value="Gamma-glutamyl cyclotransferase-like"/>
    <property type="match status" value="1"/>
</dbReference>
<comment type="caution">
    <text evidence="1">The sequence shown here is derived from an EMBL/GenBank/DDBJ whole genome shotgun (WGS) entry which is preliminary data.</text>
</comment>
<dbReference type="SUPFAM" id="SSF110857">
    <property type="entry name" value="Gamma-glutamyl cyclotransferase-like"/>
    <property type="match status" value="1"/>
</dbReference>
<evidence type="ECO:0008006" key="3">
    <source>
        <dbReference type="Google" id="ProtNLM"/>
    </source>
</evidence>
<dbReference type="Proteomes" id="UP000295673">
    <property type="component" value="Unassembled WGS sequence"/>
</dbReference>
<organism evidence="1 2">
    <name type="scientific">Shimia isoporae</name>
    <dbReference type="NCBI Taxonomy" id="647720"/>
    <lineage>
        <taxon>Bacteria</taxon>
        <taxon>Pseudomonadati</taxon>
        <taxon>Pseudomonadota</taxon>
        <taxon>Alphaproteobacteria</taxon>
        <taxon>Rhodobacterales</taxon>
        <taxon>Roseobacteraceae</taxon>
    </lineage>
</organism>
<sequence length="199" mass="22354">MDQRLARHAPMSTPYFFGYGSLVNTRTHDYADAQPAQLLGWKRAWVATDLRPFAFLSAEPELNSVIDGLIAHVPGNDWAALDQREFAYDRMDASADVTHAKSDPIRIAVYSVSNERRVRAETPPRILLSYLDVVVQGYLRVFGRQGVADFFATTDGWSAEVLDDRAAPIYPRHQRLSDEETSLVDHHLAALEATRVQPS</sequence>
<reference evidence="1 2" key="1">
    <citation type="submission" date="2019-03" db="EMBL/GenBank/DDBJ databases">
        <title>Genomic Encyclopedia of Archaeal and Bacterial Type Strains, Phase II (KMG-II): from individual species to whole genera.</title>
        <authorList>
            <person name="Goeker M."/>
        </authorList>
    </citation>
    <scope>NUCLEOTIDE SEQUENCE [LARGE SCALE GENOMIC DNA]</scope>
    <source>
        <strain evidence="1 2">DSM 26433</strain>
    </source>
</reference>
<proteinExistence type="predicted"/>
<dbReference type="CDD" id="cd06661">
    <property type="entry name" value="GGCT_like"/>
    <property type="match status" value="1"/>
</dbReference>
<gene>
    <name evidence="1" type="ORF">BXY66_0458</name>
</gene>